<feature type="compositionally biased region" description="Low complexity" evidence="1">
    <location>
        <begin position="33"/>
        <end position="50"/>
    </location>
</feature>
<dbReference type="Pfam" id="PF05347">
    <property type="entry name" value="Complex1_LYR"/>
    <property type="match status" value="1"/>
</dbReference>
<feature type="region of interest" description="Disordered" evidence="1">
    <location>
        <begin position="33"/>
        <end position="77"/>
    </location>
</feature>
<accession>A0ABD3N190</accession>
<dbReference type="Proteomes" id="UP001530293">
    <property type="component" value="Unassembled WGS sequence"/>
</dbReference>
<evidence type="ECO:0000256" key="1">
    <source>
        <dbReference type="SAM" id="MobiDB-lite"/>
    </source>
</evidence>
<feature type="compositionally biased region" description="Low complexity" evidence="1">
    <location>
        <begin position="63"/>
        <end position="77"/>
    </location>
</feature>
<gene>
    <name evidence="3" type="ORF">ACHAWU_007064</name>
</gene>
<proteinExistence type="predicted"/>
<reference evidence="3 4" key="1">
    <citation type="submission" date="2024-10" db="EMBL/GenBank/DDBJ databases">
        <title>Updated reference genomes for cyclostephanoid diatoms.</title>
        <authorList>
            <person name="Roberts W.R."/>
            <person name="Alverson A.J."/>
        </authorList>
    </citation>
    <scope>NUCLEOTIDE SEQUENCE [LARGE SCALE GENOMIC DNA]</scope>
    <source>
        <strain evidence="3 4">AJA232-27</strain>
    </source>
</reference>
<dbReference type="AlphaFoldDB" id="A0ABD3N190"/>
<sequence length="158" mass="17381">MLSSIICRTSFASARSVCAAERLLNHSRTVASASAAGNGNASPTSSSGTATPPPSTPTPSPPAAASSESTTTTAESTRLRALSLYRRLLRGSQRMPTPNRQNYVLRKTRLEFRKHMHLTDEMEIDFQLRLADTNLDTVLVQAEHLSRLFNDPEYQNYN</sequence>
<dbReference type="InterPro" id="IPR008011">
    <property type="entry name" value="Complex1_LYR_dom"/>
</dbReference>
<feature type="domain" description="Complex 1 LYR protein" evidence="2">
    <location>
        <begin position="80"/>
        <end position="136"/>
    </location>
</feature>
<evidence type="ECO:0000313" key="3">
    <source>
        <dbReference type="EMBL" id="KAL3769858.1"/>
    </source>
</evidence>
<dbReference type="CDD" id="cd20251">
    <property type="entry name" value="Complex1_LYR_SF"/>
    <property type="match status" value="1"/>
</dbReference>
<dbReference type="EMBL" id="JALLBG020000049">
    <property type="protein sequence ID" value="KAL3769858.1"/>
    <property type="molecule type" value="Genomic_DNA"/>
</dbReference>
<evidence type="ECO:0000259" key="2">
    <source>
        <dbReference type="Pfam" id="PF05347"/>
    </source>
</evidence>
<evidence type="ECO:0000313" key="4">
    <source>
        <dbReference type="Proteomes" id="UP001530293"/>
    </source>
</evidence>
<comment type="caution">
    <text evidence="3">The sequence shown here is derived from an EMBL/GenBank/DDBJ whole genome shotgun (WGS) entry which is preliminary data.</text>
</comment>
<feature type="compositionally biased region" description="Pro residues" evidence="1">
    <location>
        <begin position="51"/>
        <end position="62"/>
    </location>
</feature>
<keyword evidence="4" id="KW-1185">Reference proteome</keyword>
<name>A0ABD3N190_9STRA</name>
<protein>
    <recommendedName>
        <fullName evidence="2">Complex 1 LYR protein domain-containing protein</fullName>
    </recommendedName>
</protein>
<organism evidence="3 4">
    <name type="scientific">Discostella pseudostelligera</name>
    <dbReference type="NCBI Taxonomy" id="259834"/>
    <lineage>
        <taxon>Eukaryota</taxon>
        <taxon>Sar</taxon>
        <taxon>Stramenopiles</taxon>
        <taxon>Ochrophyta</taxon>
        <taxon>Bacillariophyta</taxon>
        <taxon>Coscinodiscophyceae</taxon>
        <taxon>Thalassiosirophycidae</taxon>
        <taxon>Stephanodiscales</taxon>
        <taxon>Stephanodiscaceae</taxon>
        <taxon>Discostella</taxon>
    </lineage>
</organism>